<dbReference type="InterPro" id="IPR036872">
    <property type="entry name" value="CH_dom_sf"/>
</dbReference>
<feature type="compositionally biased region" description="Polar residues" evidence="4">
    <location>
        <begin position="2044"/>
        <end position="2058"/>
    </location>
</feature>
<evidence type="ECO:0000256" key="2">
    <source>
        <dbReference type="ARBA" id="ARBA00023054"/>
    </source>
</evidence>
<dbReference type="PANTHER" id="PTHR12784">
    <property type="entry name" value="STEERIN"/>
    <property type="match status" value="1"/>
</dbReference>
<keyword evidence="7" id="KW-1185">Reference proteome</keyword>
<feature type="region of interest" description="Disordered" evidence="4">
    <location>
        <begin position="817"/>
        <end position="876"/>
    </location>
</feature>
<organism evidence="6 7">
    <name type="scientific">Daphnia galeata</name>
    <dbReference type="NCBI Taxonomy" id="27404"/>
    <lineage>
        <taxon>Eukaryota</taxon>
        <taxon>Metazoa</taxon>
        <taxon>Ecdysozoa</taxon>
        <taxon>Arthropoda</taxon>
        <taxon>Crustacea</taxon>
        <taxon>Branchiopoda</taxon>
        <taxon>Diplostraca</taxon>
        <taxon>Cladocera</taxon>
        <taxon>Anomopoda</taxon>
        <taxon>Daphniidae</taxon>
        <taxon>Daphnia</taxon>
    </lineage>
</organism>
<evidence type="ECO:0000313" key="6">
    <source>
        <dbReference type="EMBL" id="CAH0108415.1"/>
    </source>
</evidence>
<evidence type="ECO:0000313" key="7">
    <source>
        <dbReference type="Proteomes" id="UP000789390"/>
    </source>
</evidence>
<dbReference type="InterPro" id="IPR057568">
    <property type="entry name" value="CortBP2_NAV1-like_AAA_lid"/>
</dbReference>
<feature type="compositionally biased region" description="Basic and acidic residues" evidence="4">
    <location>
        <begin position="822"/>
        <end position="831"/>
    </location>
</feature>
<feature type="compositionally biased region" description="Polar residues" evidence="4">
    <location>
        <begin position="1196"/>
        <end position="1223"/>
    </location>
</feature>
<feature type="compositionally biased region" description="Basic and acidic residues" evidence="4">
    <location>
        <begin position="839"/>
        <end position="870"/>
    </location>
</feature>
<feature type="compositionally biased region" description="Low complexity" evidence="4">
    <location>
        <begin position="1362"/>
        <end position="1395"/>
    </location>
</feature>
<reference evidence="6" key="1">
    <citation type="submission" date="2021-11" db="EMBL/GenBank/DDBJ databases">
        <authorList>
            <person name="Schell T."/>
        </authorList>
    </citation>
    <scope>NUCLEOTIDE SEQUENCE</scope>
    <source>
        <strain evidence="6">M5</strain>
    </source>
</reference>
<dbReference type="InterPro" id="IPR027417">
    <property type="entry name" value="P-loop_NTPase"/>
</dbReference>
<feature type="compositionally biased region" description="Basic and acidic residues" evidence="4">
    <location>
        <begin position="449"/>
        <end position="459"/>
    </location>
</feature>
<feature type="compositionally biased region" description="Polar residues" evidence="4">
    <location>
        <begin position="318"/>
        <end position="328"/>
    </location>
</feature>
<evidence type="ECO:0000256" key="3">
    <source>
        <dbReference type="SAM" id="Coils"/>
    </source>
</evidence>
<feature type="region of interest" description="Disordered" evidence="4">
    <location>
        <begin position="922"/>
        <end position="978"/>
    </location>
</feature>
<feature type="region of interest" description="Disordered" evidence="4">
    <location>
        <begin position="2033"/>
        <end position="2058"/>
    </location>
</feature>
<dbReference type="EMBL" id="CAKKLH010000283">
    <property type="protein sequence ID" value="CAH0108415.1"/>
    <property type="molecule type" value="Genomic_DNA"/>
</dbReference>
<feature type="compositionally biased region" description="Low complexity" evidence="4">
    <location>
        <begin position="301"/>
        <end position="315"/>
    </location>
</feature>
<gene>
    <name evidence="6" type="ORF">DGAL_LOCUS11794</name>
</gene>
<sequence length="2058" mass="225115">MLLPLLPLFDRNHHHHLAQQSYWQQMMTQGTTQTQGSNGHLRPPRKYTPSETTQIYTDWANHYLEKVKSKRRIQDLPNDVTDGVILADVIEAVANQKLPDVNRKPKNASQMIDNIATCLRLLTALGIPLDDVTASDIHQGNLKSILTVFFALSRYKQQQKLQHQQQQQQEMAKIPIAKTNVSSIPAVGLVKRPGQVQMISKIAVPSSVHYGSPQLRPISSTATSAASSRSASPSLCSTGSGNLSSTGSLIPRTPTKTNSTVKINSIKTPLAAHPMQKQSMLDKFKLFKPNEKSIGIPTALSKRPSSSSGFSSGRSEQGDSSFNSSNGHATPLTTLAVFDQPPPQKKTITNALVVQNGTKERSIRTRAKNSPKLSPKVKRVAETVDEISNNIKVNEQPAPVTMAAKPFCSGGSGIPKPTAPSASTVGKPTAAVKGTAKVVKKPSATEEAVLERTPGDGKEVPTASTKTSCKSEMMMVEPSAAVATTTAPTAVDTASSAPSPLHDSNLLGNSSTVSHRETTLSSQVAVKCNSGTDSPTTRLPSITDTSEPSSQQATVCRSQNQPGHIPSDVVDQANQHQQLEIKPLEKLAERADLIPPSESDQPDDCKAESSSRSLNNNSSFVAKVFPMTTSDLLDKSPPSSSDSSDPTSQCQDDDEDESMNIQPMTIFSANKGLGKRHEYSNGPSQPFHESPTTVKRAANTSYADPLDGYLSEGGASLYARKLHYLAVTQRNKDEDSYDDSSSLSSGISDPWNDVYGLHFKMEHNGGVYPGIPNGYGTPLQNRRHPPAVAETSPYKQISSSQWKKFIEAGRLPSSEKFQTELWKSDSRERSRSQQQEVSSPRKTEHKKLNTIESGKRSKVYTESETSERRQPAKGVPASFGYVKKSTGYPGLDVKRYDSSTMNGKAVTYKTANVAAVPKLMEDHHRESSVASNSNRSLERPKTRLKVSGGTQTDLGGRTLKPSQYKAPPTSTPTSLNQPCGSFSDSEYQTTNSGLKFALPVGPSATNNGKVANQQTGFKSYSLTAPIANQLSHNIRERLLLSGTQSLPKSHFNHINARGMEEKRLAHANFAAHLFAGVSELNGETDLNLDSPGASQSGDKLRDKDKSIKYVVNGRNMHTDGSLSDTPYTAYWNKYHPKNANDLVINPDTNIDSTHGPKIPWLNNPPSPRLNRSNSVRSTKSEKVYPSMLQRNEESELNNFSNHPQENGGDTTSNHRYAGSTTSRSSLGNYSALLSLSRMNSKEEDCHGSSLSLVSTASSLYSSQEEKQASEIRKLRRELAEAHEKVNTLSGQLSTNAHVVAAFEQSLASMTSRLQSLTMTAEHKENELQDLRQFIDQLRKQGVDAGSLGKMESHSSHPTMARQLSSDSVSSVTSQTTNMSSVSSLSPSQPNGSCSPSPSPSLKKKSWLRNSFSKAFSRSKRPQGVGSRQGTGSDSEDSSGPVRGMGSTWSAPSSPMLASHHPHPNSQMDVPDGDADRSILVPETLQELKKQLREKDMVLTDIRLEALSSAHQLEALKETVSRMRNEMLTLKQDNERLHRQVDQKSAVSSPHHTVDRRGSHRRSPADEASVITDCMLGLDNDKDSKSIAIHLHIKQEDEDDGTSAIDTTNLLLIGYVAVSGKTRWDHLDHSVGKLFNEYLRQVDPLSHLGLDEECLSSYRVGEIVRSLNTDEEAETPPELLPCGYLVGDCNYIALIVKQSSKYDLPACLALDTLIPLPILSRYVSLLNEHGRVILSGPSGTGKSYLARKLADYCIGKNDIISPTTSTTTLKVDASSCKEVRQYLSHVCESLLTGNSSDVPSVIILEDLHLAPSLCDIFAPLSHFESFRENQKFPYLIGTTGPMAQSSVHLQLQFHFRWILLANHAEPVQGLIQRFLRRRLIQSQLLAKSRDGALERVVEWIPRCWAHLNKFLETHNSADVTIGPRWFLQVPADSTCSQIWFTDLWNYTLGPYLLHAAKEGLQLYGKRAAWEDPTSWIISTYPWAQGSACDALMRLRPEDVGYDSATRTNSSNTTNQDRDPLVNMLIKLQEAAGLQSPVDNSEHSSESLASGNESKVTDTV</sequence>
<feature type="region of interest" description="Disordered" evidence="4">
    <location>
        <begin position="1537"/>
        <end position="1566"/>
    </location>
</feature>
<dbReference type="SUPFAM" id="SSF52540">
    <property type="entry name" value="P-loop containing nucleoside triphosphate hydrolases"/>
    <property type="match status" value="1"/>
</dbReference>
<dbReference type="GO" id="GO:0005524">
    <property type="term" value="F:ATP binding"/>
    <property type="evidence" value="ECO:0007669"/>
    <property type="project" value="InterPro"/>
</dbReference>
<protein>
    <recommendedName>
        <fullName evidence="5">Calponin-homology (CH) domain-containing protein</fullName>
    </recommendedName>
</protein>
<dbReference type="CDD" id="cd21212">
    <property type="entry name" value="CH_NAV2-like"/>
    <property type="match status" value="1"/>
</dbReference>
<dbReference type="GO" id="GO:0022008">
    <property type="term" value="P:neurogenesis"/>
    <property type="evidence" value="ECO:0007669"/>
    <property type="project" value="InterPro"/>
</dbReference>
<feature type="region of interest" description="Disordered" evidence="4">
    <location>
        <begin position="1140"/>
        <end position="1223"/>
    </location>
</feature>
<comment type="caution">
    <text evidence="6">The sequence shown here is derived from an EMBL/GenBank/DDBJ whole genome shotgun (WGS) entry which is preliminary data.</text>
</comment>
<feature type="region of interest" description="Disordered" evidence="4">
    <location>
        <begin position="218"/>
        <end position="262"/>
    </location>
</feature>
<dbReference type="Pfam" id="PF23092">
    <property type="entry name" value="Ubiquitin_6"/>
    <property type="match status" value="1"/>
</dbReference>
<dbReference type="SMART" id="SM00382">
    <property type="entry name" value="AAA"/>
    <property type="match status" value="1"/>
</dbReference>
<evidence type="ECO:0000256" key="1">
    <source>
        <dbReference type="ARBA" id="ARBA00006255"/>
    </source>
</evidence>
<dbReference type="SUPFAM" id="SSF47576">
    <property type="entry name" value="Calponin-homology domain, CH-domain"/>
    <property type="match status" value="1"/>
</dbReference>
<feature type="compositionally biased region" description="Low complexity" evidence="4">
    <location>
        <begin position="630"/>
        <end position="650"/>
    </location>
</feature>
<feature type="compositionally biased region" description="Low complexity" evidence="4">
    <location>
        <begin position="1168"/>
        <end position="1177"/>
    </location>
</feature>
<dbReference type="PROSITE" id="PS50021">
    <property type="entry name" value="CH"/>
    <property type="match status" value="1"/>
</dbReference>
<dbReference type="InterPro" id="IPR001715">
    <property type="entry name" value="CH_dom"/>
</dbReference>
<accession>A0A8J2RPM0</accession>
<feature type="compositionally biased region" description="Low complexity" evidence="4">
    <location>
        <begin position="219"/>
        <end position="249"/>
    </location>
</feature>
<feature type="compositionally biased region" description="Low complexity" evidence="4">
    <location>
        <begin position="481"/>
        <end position="500"/>
    </location>
</feature>
<evidence type="ECO:0000256" key="4">
    <source>
        <dbReference type="SAM" id="MobiDB-lite"/>
    </source>
</evidence>
<dbReference type="Gene3D" id="3.40.50.300">
    <property type="entry name" value="P-loop containing nucleotide triphosphate hydrolases"/>
    <property type="match status" value="1"/>
</dbReference>
<feature type="region of interest" description="Disordered" evidence="4">
    <location>
        <begin position="481"/>
        <end position="574"/>
    </location>
</feature>
<dbReference type="GO" id="GO:0016887">
    <property type="term" value="F:ATP hydrolysis activity"/>
    <property type="evidence" value="ECO:0007669"/>
    <property type="project" value="InterPro"/>
</dbReference>
<feature type="region of interest" description="Disordered" evidence="4">
    <location>
        <begin position="295"/>
        <end position="328"/>
    </location>
</feature>
<feature type="region of interest" description="Disordered" evidence="4">
    <location>
        <begin position="1346"/>
        <end position="1474"/>
    </location>
</feature>
<dbReference type="InterPro" id="IPR003593">
    <property type="entry name" value="AAA+_ATPase"/>
</dbReference>
<dbReference type="InterPro" id="IPR003959">
    <property type="entry name" value="ATPase_AAA_core"/>
</dbReference>
<feature type="domain" description="Calponin-homology (CH)" evidence="5">
    <location>
        <begin position="50"/>
        <end position="157"/>
    </location>
</feature>
<dbReference type="OrthoDB" id="2161974at2759"/>
<feature type="coiled-coil region" evidence="3">
    <location>
        <begin position="1264"/>
        <end position="1340"/>
    </location>
</feature>
<dbReference type="PANTHER" id="PTHR12784:SF28">
    <property type="entry name" value="PROTEIN SICKIE"/>
    <property type="match status" value="1"/>
</dbReference>
<name>A0A8J2RPM0_9CRUS</name>
<feature type="region of interest" description="Disordered" evidence="4">
    <location>
        <begin position="593"/>
        <end position="614"/>
    </location>
</feature>
<dbReference type="InterPro" id="IPR039041">
    <property type="entry name" value="Nav/unc-53"/>
</dbReference>
<dbReference type="SMART" id="SM00033">
    <property type="entry name" value="CH"/>
    <property type="match status" value="1"/>
</dbReference>
<dbReference type="Pfam" id="PF25408">
    <property type="entry name" value="AAA_lid_NAV1"/>
    <property type="match status" value="1"/>
</dbReference>
<evidence type="ECO:0000259" key="5">
    <source>
        <dbReference type="PROSITE" id="PS50021"/>
    </source>
</evidence>
<dbReference type="Gene3D" id="1.10.418.10">
    <property type="entry name" value="Calponin-like domain"/>
    <property type="match status" value="1"/>
</dbReference>
<comment type="similarity">
    <text evidence="1">Belongs to the Nav/unc-53 family.</text>
</comment>
<dbReference type="Proteomes" id="UP000789390">
    <property type="component" value="Unassembled WGS sequence"/>
</dbReference>
<keyword evidence="2 3" id="KW-0175">Coiled coil</keyword>
<dbReference type="Pfam" id="PF00307">
    <property type="entry name" value="CH"/>
    <property type="match status" value="1"/>
</dbReference>
<dbReference type="InterPro" id="IPR057126">
    <property type="entry name" value="NAV1-like_ubiquitin-like"/>
</dbReference>
<feature type="region of interest" description="Disordered" evidence="4">
    <location>
        <begin position="442"/>
        <end position="468"/>
    </location>
</feature>
<feature type="compositionally biased region" description="Polar residues" evidence="4">
    <location>
        <begin position="659"/>
        <end position="668"/>
    </location>
</feature>
<feature type="region of interest" description="Disordered" evidence="4">
    <location>
        <begin position="774"/>
        <end position="795"/>
    </location>
</feature>
<proteinExistence type="inferred from homology"/>
<feature type="region of interest" description="Disordered" evidence="4">
    <location>
        <begin position="630"/>
        <end position="695"/>
    </location>
</feature>
<feature type="region of interest" description="Disordered" evidence="4">
    <location>
        <begin position="30"/>
        <end position="50"/>
    </location>
</feature>
<dbReference type="Pfam" id="PF00004">
    <property type="entry name" value="AAA"/>
    <property type="match status" value="1"/>
</dbReference>
<feature type="compositionally biased region" description="Polar residues" evidence="4">
    <location>
        <begin position="506"/>
        <end position="562"/>
    </location>
</feature>